<dbReference type="RefSeq" id="WP_138546715.1">
    <property type="nucleotide sequence ID" value="NZ_PNCJ01000052.1"/>
</dbReference>
<dbReference type="SMART" id="SM00382">
    <property type="entry name" value="AAA"/>
    <property type="match status" value="1"/>
</dbReference>
<dbReference type="PANTHER" id="PTHR42759">
    <property type="entry name" value="MOXR FAMILY PROTEIN"/>
    <property type="match status" value="1"/>
</dbReference>
<dbReference type="GO" id="GO:0005524">
    <property type="term" value="F:ATP binding"/>
    <property type="evidence" value="ECO:0007669"/>
    <property type="project" value="InterPro"/>
</dbReference>
<organism evidence="2 3">
    <name type="scientific">Pseudoalteromonas rubra</name>
    <dbReference type="NCBI Taxonomy" id="43658"/>
    <lineage>
        <taxon>Bacteria</taxon>
        <taxon>Pseudomonadati</taxon>
        <taxon>Pseudomonadota</taxon>
        <taxon>Gammaproteobacteria</taxon>
        <taxon>Alteromonadales</taxon>
        <taxon>Pseudoalteromonadaceae</taxon>
        <taxon>Pseudoalteromonas</taxon>
    </lineage>
</organism>
<dbReference type="GO" id="GO:0016887">
    <property type="term" value="F:ATP hydrolysis activity"/>
    <property type="evidence" value="ECO:0007669"/>
    <property type="project" value="InterPro"/>
</dbReference>
<dbReference type="InterPro" id="IPR050764">
    <property type="entry name" value="CbbQ/NirQ/NorQ/GpvN"/>
</dbReference>
<dbReference type="EMBL" id="PNCJ01000052">
    <property type="protein sequence ID" value="TMP32043.1"/>
    <property type="molecule type" value="Genomic_DNA"/>
</dbReference>
<dbReference type="AlphaFoldDB" id="A0A5S3WT22"/>
<dbReference type="Gene3D" id="3.40.50.300">
    <property type="entry name" value="P-loop containing nucleotide triphosphate hydrolases"/>
    <property type="match status" value="1"/>
</dbReference>
<protein>
    <recommendedName>
        <fullName evidence="1">AAA+ ATPase domain-containing protein</fullName>
    </recommendedName>
</protein>
<dbReference type="Proteomes" id="UP000306719">
    <property type="component" value="Unassembled WGS sequence"/>
</dbReference>
<proteinExistence type="predicted"/>
<dbReference type="SUPFAM" id="SSF52540">
    <property type="entry name" value="P-loop containing nucleoside triphosphate hydrolases"/>
    <property type="match status" value="1"/>
</dbReference>
<comment type="caution">
    <text evidence="2">The sequence shown here is derived from an EMBL/GenBank/DDBJ whole genome shotgun (WGS) entry which is preliminary data.</text>
</comment>
<dbReference type="Pfam" id="PF07728">
    <property type="entry name" value="AAA_5"/>
    <property type="match status" value="1"/>
</dbReference>
<dbReference type="InterPro" id="IPR027417">
    <property type="entry name" value="P-loop_NTPase"/>
</dbReference>
<dbReference type="OrthoDB" id="9783370at2"/>
<sequence length="303" mass="34660">MNQSLQDSIRNDIVALTPTEVSGYVLRSEHIAALQAAWFARRPLLVRGEPGLGKTRLADAIANLLGFGLVKSVVQYNSSIEDLLYSIDYMERLHLANSPGISKEELKIERHIRPGKIWQAMAPGTLSKFNMERPHDKRGTVLLIDEIDKADPSLPNALLEVLDEKKITLSYMMEQVKKEEDHALLTIITSNDERMLPKAFLRRCAVLELRLGLGKEGVEQLFEIYKAHKVHEPEDFDRLTEENVCHVADKIIEMRNNNVHVDYHSGTSEFLDILRVLNNFDDHSRNYWLENWFDLFAAKSKGV</sequence>
<evidence type="ECO:0000313" key="2">
    <source>
        <dbReference type="EMBL" id="TMP32043.1"/>
    </source>
</evidence>
<reference evidence="2 3" key="1">
    <citation type="submission" date="2018-01" db="EMBL/GenBank/DDBJ databases">
        <authorList>
            <person name="Paulsen S."/>
            <person name="Gram L.K."/>
        </authorList>
    </citation>
    <scope>NUCLEOTIDE SEQUENCE [LARGE SCALE GENOMIC DNA]</scope>
    <source>
        <strain evidence="2 3">S2599</strain>
    </source>
</reference>
<name>A0A5S3WT22_9GAMM</name>
<feature type="domain" description="AAA+ ATPase" evidence="1">
    <location>
        <begin position="40"/>
        <end position="217"/>
    </location>
</feature>
<gene>
    <name evidence="2" type="ORF">CWB98_21900</name>
</gene>
<accession>A0A5S3WT22</accession>
<dbReference type="InterPro" id="IPR011704">
    <property type="entry name" value="ATPase_dyneun-rel_AAA"/>
</dbReference>
<dbReference type="InterPro" id="IPR003593">
    <property type="entry name" value="AAA+_ATPase"/>
</dbReference>
<evidence type="ECO:0000259" key="1">
    <source>
        <dbReference type="SMART" id="SM00382"/>
    </source>
</evidence>
<evidence type="ECO:0000313" key="3">
    <source>
        <dbReference type="Proteomes" id="UP000306719"/>
    </source>
</evidence>
<dbReference type="PANTHER" id="PTHR42759:SF6">
    <property type="entry name" value="REGULATORY PROTEIN-RELATED"/>
    <property type="match status" value="1"/>
</dbReference>
<reference evidence="3" key="2">
    <citation type="submission" date="2019-06" db="EMBL/GenBank/DDBJ databases">
        <title>Co-occurence of chitin degradation, pigmentation and bioactivity in marine Pseudoalteromonas.</title>
        <authorList>
            <person name="Sonnenschein E.C."/>
            <person name="Bech P.K."/>
        </authorList>
    </citation>
    <scope>NUCLEOTIDE SEQUENCE [LARGE SCALE GENOMIC DNA]</scope>
    <source>
        <strain evidence="3">S2599</strain>
    </source>
</reference>